<dbReference type="InterPro" id="IPR017525">
    <property type="entry name" value="SspI"/>
</dbReference>
<comment type="similarity">
    <text evidence="2">Belongs to the SspI family.</text>
</comment>
<dbReference type="EMBL" id="JARULN010000003">
    <property type="protein sequence ID" value="MDG5753609.1"/>
    <property type="molecule type" value="Genomic_DNA"/>
</dbReference>
<reference evidence="3 4" key="1">
    <citation type="submission" date="2023-04" db="EMBL/GenBank/DDBJ databases">
        <title>Ectobacillus antri isolated from activated sludge.</title>
        <authorList>
            <person name="Yan P."/>
            <person name="Liu X."/>
        </authorList>
    </citation>
    <scope>NUCLEOTIDE SEQUENCE [LARGE SCALE GENOMIC DNA]</scope>
    <source>
        <strain evidence="3 4">C18H</strain>
    </source>
</reference>
<keyword evidence="1 2" id="KW-0749">Sporulation</keyword>
<name>A0ABT6H320_9BACI</name>
<proteinExistence type="evidence at transcript level"/>
<dbReference type="NCBIfam" id="TIGR03092">
    <property type="entry name" value="SASP_sspI"/>
    <property type="match status" value="1"/>
</dbReference>
<keyword evidence="4" id="KW-1185">Reference proteome</keyword>
<evidence type="ECO:0000256" key="1">
    <source>
        <dbReference type="ARBA" id="ARBA00022969"/>
    </source>
</evidence>
<comment type="induction">
    <text evidence="2">Expressed only in the forespore compartment of sporulating cells.</text>
</comment>
<evidence type="ECO:0000256" key="2">
    <source>
        <dbReference type="HAMAP-Rule" id="MF_00669"/>
    </source>
</evidence>
<evidence type="ECO:0000313" key="4">
    <source>
        <dbReference type="Proteomes" id="UP001218246"/>
    </source>
</evidence>
<organism evidence="3 4">
    <name type="scientific">Ectobacillus antri</name>
    <dbReference type="NCBI Taxonomy" id="2486280"/>
    <lineage>
        <taxon>Bacteria</taxon>
        <taxon>Bacillati</taxon>
        <taxon>Bacillota</taxon>
        <taxon>Bacilli</taxon>
        <taxon>Bacillales</taxon>
        <taxon>Bacillaceae</taxon>
        <taxon>Ectobacillus</taxon>
    </lineage>
</organism>
<dbReference type="Pfam" id="PF14098">
    <property type="entry name" value="SSPI"/>
    <property type="match status" value="1"/>
</dbReference>
<evidence type="ECO:0000313" key="3">
    <source>
        <dbReference type="EMBL" id="MDG5753609.1"/>
    </source>
</evidence>
<sequence length="70" mass="7532">MSFNLRGAVLANVSGNSQQELKATIVDAISSGEEKMLPGLGVLFEVIWQHADATEKQEMLSTLENGLKKG</sequence>
<dbReference type="RefSeq" id="WP_124564280.1">
    <property type="nucleotide sequence ID" value="NZ_JARRRY010000002.1"/>
</dbReference>
<protein>
    <recommendedName>
        <fullName evidence="2">Small, acid-soluble spore protein I</fullName>
        <shortName evidence="2">SASP I</shortName>
    </recommendedName>
</protein>
<comment type="caution">
    <text evidence="3">The sequence shown here is derived from an EMBL/GenBank/DDBJ whole genome shotgun (WGS) entry which is preliminary data.</text>
</comment>
<dbReference type="Proteomes" id="UP001218246">
    <property type="component" value="Unassembled WGS sequence"/>
</dbReference>
<accession>A0ABT6H320</accession>
<dbReference type="HAMAP" id="MF_00669">
    <property type="entry name" value="SspI"/>
    <property type="match status" value="1"/>
</dbReference>
<gene>
    <name evidence="2 3" type="primary">sspI</name>
    <name evidence="3" type="ORF">P6P90_06415</name>
</gene>
<comment type="subcellular location">
    <subcellularLocation>
        <location evidence="2">Spore core</location>
    </subcellularLocation>
</comment>